<evidence type="ECO:0000256" key="1">
    <source>
        <dbReference type="SAM" id="MobiDB-lite"/>
    </source>
</evidence>
<keyword evidence="2" id="KW-0472">Membrane</keyword>
<name>A0A518AXG5_9BACT</name>
<dbReference type="InterPro" id="IPR012902">
    <property type="entry name" value="N_methyl_site"/>
</dbReference>
<dbReference type="Pfam" id="PF07596">
    <property type="entry name" value="SBP_bac_10"/>
    <property type="match status" value="1"/>
</dbReference>
<evidence type="ECO:0000256" key="2">
    <source>
        <dbReference type="SAM" id="Phobius"/>
    </source>
</evidence>
<dbReference type="Pfam" id="PF07963">
    <property type="entry name" value="N_methyl"/>
    <property type="match status" value="1"/>
</dbReference>
<dbReference type="NCBIfam" id="TIGR02532">
    <property type="entry name" value="IV_pilin_GFxxxE"/>
    <property type="match status" value="1"/>
</dbReference>
<dbReference type="Proteomes" id="UP000317093">
    <property type="component" value="Chromosome"/>
</dbReference>
<dbReference type="RefSeq" id="WP_145253665.1">
    <property type="nucleotide sequence ID" value="NZ_CP036279.1"/>
</dbReference>
<gene>
    <name evidence="4" type="ORF">Pan216_02470</name>
</gene>
<protein>
    <recommendedName>
        <fullName evidence="3">DUF1559 domain-containing protein</fullName>
    </recommendedName>
</protein>
<dbReference type="PANTHER" id="PTHR30093">
    <property type="entry name" value="GENERAL SECRETION PATHWAY PROTEIN G"/>
    <property type="match status" value="1"/>
</dbReference>
<sequence>MSKGRRALRAFTLVELLVVIAIIGVLVALLLPAVQQARESARRSQCQNNLKQIGVALHNYIQAHGTLPPGHILDPIAGDDEGHWVWTAFILPYVDKAQLYDRLNVGNAQASTALGLNTEEMQARYNTFRCPSDDGPNAFDSGYSVTINGTSISAIGYTFDANPGSDNTGVSLTNYVAANNNAYVRAYKASDPNDGVSGATGVFYENSATKLRDVSDGISKTVFAGERYYSGGGNNLMLAAMMLAIRGNSSPGNGPTAQDKSGNSASNQGMTSYAGTSHWGINPPLTGNTSQNMAFSSSHPGGAHFLFGDGRVAFLNEAIDNHFYTGGGTVDSLFERLMSASDGQIIDQF</sequence>
<dbReference type="OrthoDB" id="255848at2"/>
<dbReference type="PANTHER" id="PTHR30093:SF2">
    <property type="entry name" value="TYPE II SECRETION SYSTEM PROTEIN H"/>
    <property type="match status" value="1"/>
</dbReference>
<dbReference type="InterPro" id="IPR045584">
    <property type="entry name" value="Pilin-like"/>
</dbReference>
<dbReference type="EMBL" id="CP036279">
    <property type="protein sequence ID" value="QDU59419.1"/>
    <property type="molecule type" value="Genomic_DNA"/>
</dbReference>
<keyword evidence="5" id="KW-1185">Reference proteome</keyword>
<accession>A0A518AXG5</accession>
<dbReference type="InterPro" id="IPR027558">
    <property type="entry name" value="Pre_pil_HX9DG_C"/>
</dbReference>
<dbReference type="Gene3D" id="3.30.700.10">
    <property type="entry name" value="Glycoprotein, Type 4 Pilin"/>
    <property type="match status" value="1"/>
</dbReference>
<dbReference type="AlphaFoldDB" id="A0A518AXG5"/>
<keyword evidence="2" id="KW-1133">Transmembrane helix</keyword>
<dbReference type="KEGG" id="knv:Pan216_02470"/>
<dbReference type="NCBIfam" id="TIGR04294">
    <property type="entry name" value="pre_pil_HX9DG"/>
    <property type="match status" value="1"/>
</dbReference>
<evidence type="ECO:0000259" key="3">
    <source>
        <dbReference type="Pfam" id="PF07596"/>
    </source>
</evidence>
<feature type="region of interest" description="Disordered" evidence="1">
    <location>
        <begin position="250"/>
        <end position="269"/>
    </location>
</feature>
<dbReference type="SUPFAM" id="SSF54523">
    <property type="entry name" value="Pili subunits"/>
    <property type="match status" value="1"/>
</dbReference>
<proteinExistence type="predicted"/>
<reference evidence="4 5" key="1">
    <citation type="submission" date="2019-02" db="EMBL/GenBank/DDBJ databases">
        <title>Deep-cultivation of Planctomycetes and their phenomic and genomic characterization uncovers novel biology.</title>
        <authorList>
            <person name="Wiegand S."/>
            <person name="Jogler M."/>
            <person name="Boedeker C."/>
            <person name="Pinto D."/>
            <person name="Vollmers J."/>
            <person name="Rivas-Marin E."/>
            <person name="Kohn T."/>
            <person name="Peeters S.H."/>
            <person name="Heuer A."/>
            <person name="Rast P."/>
            <person name="Oberbeckmann S."/>
            <person name="Bunk B."/>
            <person name="Jeske O."/>
            <person name="Meyerdierks A."/>
            <person name="Storesund J.E."/>
            <person name="Kallscheuer N."/>
            <person name="Luecker S."/>
            <person name="Lage O.M."/>
            <person name="Pohl T."/>
            <person name="Merkel B.J."/>
            <person name="Hornburger P."/>
            <person name="Mueller R.-W."/>
            <person name="Bruemmer F."/>
            <person name="Labrenz M."/>
            <person name="Spormann A.M."/>
            <person name="Op den Camp H."/>
            <person name="Overmann J."/>
            <person name="Amann R."/>
            <person name="Jetten M.S.M."/>
            <person name="Mascher T."/>
            <person name="Medema M.H."/>
            <person name="Devos D.P."/>
            <person name="Kaster A.-K."/>
            <person name="Ovreas L."/>
            <person name="Rohde M."/>
            <person name="Galperin M.Y."/>
            <person name="Jogler C."/>
        </authorList>
    </citation>
    <scope>NUCLEOTIDE SEQUENCE [LARGE SCALE GENOMIC DNA]</scope>
    <source>
        <strain evidence="4 5">Pan216</strain>
    </source>
</reference>
<feature type="domain" description="DUF1559" evidence="3">
    <location>
        <begin position="35"/>
        <end position="321"/>
    </location>
</feature>
<feature type="transmembrane region" description="Helical" evidence="2">
    <location>
        <begin position="12"/>
        <end position="34"/>
    </location>
</feature>
<organism evidence="4 5">
    <name type="scientific">Kolteria novifilia</name>
    <dbReference type="NCBI Taxonomy" id="2527975"/>
    <lineage>
        <taxon>Bacteria</taxon>
        <taxon>Pseudomonadati</taxon>
        <taxon>Planctomycetota</taxon>
        <taxon>Planctomycetia</taxon>
        <taxon>Kolteriales</taxon>
        <taxon>Kolteriaceae</taxon>
        <taxon>Kolteria</taxon>
    </lineage>
</organism>
<evidence type="ECO:0000313" key="4">
    <source>
        <dbReference type="EMBL" id="QDU59419.1"/>
    </source>
</evidence>
<keyword evidence="2" id="KW-0812">Transmembrane</keyword>
<dbReference type="InterPro" id="IPR011453">
    <property type="entry name" value="DUF1559"/>
</dbReference>
<evidence type="ECO:0000313" key="5">
    <source>
        <dbReference type="Proteomes" id="UP000317093"/>
    </source>
</evidence>